<sequence length="300" mass="32033">MQTTDPKLSMICTLSGMFVLGVVDNLIPIISDRSSLWLFQAARSSATVPMLIALSLLGLGTLRALRPWHVLARNFFTGTALLIYFGCLAFLPIGVVVAGLFTAPIFVLILSVLSRGQTIGLWRWLAVAVGFAGAVMVVWPQDGNITALAFVPITAGVFYAIGAIGTRDWCEGESTLVMTLSYFAILGVYGFIGLTVLSIWPIDAPAGVDGWLHRGWVPMDARMVWVTLAQAVGSIIGVGLLTRGYQLGEASYVAINEYSLIVFAALFGWLMWGQTLGSIALLGVACIVVSGSIIALRSSK</sequence>
<dbReference type="RefSeq" id="WP_049835097.1">
    <property type="nucleotide sequence ID" value="NZ_CP012160.1"/>
</dbReference>
<dbReference type="PANTHER" id="PTHR22911">
    <property type="entry name" value="ACYL-MALONYL CONDENSING ENZYME-RELATED"/>
    <property type="match status" value="1"/>
</dbReference>
<dbReference type="AlphaFoldDB" id="A0A0K0Y7C5"/>
<evidence type="ECO:0000256" key="1">
    <source>
        <dbReference type="ARBA" id="ARBA00004141"/>
    </source>
</evidence>
<evidence type="ECO:0000256" key="3">
    <source>
        <dbReference type="ARBA" id="ARBA00022989"/>
    </source>
</evidence>
<keyword evidence="4" id="KW-0472">Membrane</keyword>
<dbReference type="SUPFAM" id="SSF103481">
    <property type="entry name" value="Multidrug resistance efflux transporter EmrE"/>
    <property type="match status" value="2"/>
</dbReference>
<comment type="subcellular location">
    <subcellularLocation>
        <location evidence="1">Membrane</location>
        <topology evidence="1">Multi-pass membrane protein</topology>
    </subcellularLocation>
</comment>
<keyword evidence="3" id="KW-1133">Transmembrane helix</keyword>
<keyword evidence="6" id="KW-1185">Reference proteome</keyword>
<proteinExistence type="predicted"/>
<dbReference type="PANTHER" id="PTHR22911:SF6">
    <property type="entry name" value="SOLUTE CARRIER FAMILY 35 MEMBER G1"/>
    <property type="match status" value="1"/>
</dbReference>
<accession>A0A0K0Y7C5</accession>
<evidence type="ECO:0000256" key="2">
    <source>
        <dbReference type="ARBA" id="ARBA00022692"/>
    </source>
</evidence>
<dbReference type="STRING" id="1458307.OSB_22890"/>
<gene>
    <name evidence="5" type="ORF">OSB_22890</name>
</gene>
<dbReference type="InterPro" id="IPR037185">
    <property type="entry name" value="EmrE-like"/>
</dbReference>
<dbReference type="OrthoDB" id="7855875at2"/>
<keyword evidence="2" id="KW-0812">Transmembrane</keyword>
<evidence type="ECO:0000313" key="6">
    <source>
        <dbReference type="Proteomes" id="UP000067444"/>
    </source>
</evidence>
<organism evidence="5 6">
    <name type="scientific">Octadecabacter temperatus</name>
    <dbReference type="NCBI Taxonomy" id="1458307"/>
    <lineage>
        <taxon>Bacteria</taxon>
        <taxon>Pseudomonadati</taxon>
        <taxon>Pseudomonadota</taxon>
        <taxon>Alphaproteobacteria</taxon>
        <taxon>Rhodobacterales</taxon>
        <taxon>Roseobacteraceae</taxon>
        <taxon>Octadecabacter</taxon>
    </lineage>
</organism>
<evidence type="ECO:0000313" key="5">
    <source>
        <dbReference type="EMBL" id="AKS46825.1"/>
    </source>
</evidence>
<evidence type="ECO:0000256" key="4">
    <source>
        <dbReference type="ARBA" id="ARBA00023136"/>
    </source>
</evidence>
<name>A0A0K0Y7C5_9RHOB</name>
<dbReference type="EMBL" id="CP012160">
    <property type="protein sequence ID" value="AKS46825.1"/>
    <property type="molecule type" value="Genomic_DNA"/>
</dbReference>
<dbReference type="Proteomes" id="UP000067444">
    <property type="component" value="Chromosome"/>
</dbReference>
<reference evidence="5 6" key="1">
    <citation type="journal article" date="2015" name="Genome Announc.">
        <title>Closed Genome Sequence of Octadecabacter temperatus SB1, the First Mesophilic Species of the Genus Octadecabacter.</title>
        <authorList>
            <person name="Voget S."/>
            <person name="Billerbeck S."/>
            <person name="Simon M."/>
            <person name="Daniel R."/>
        </authorList>
    </citation>
    <scope>NUCLEOTIDE SEQUENCE [LARGE SCALE GENOMIC DNA]</scope>
    <source>
        <strain evidence="5 6">SB1</strain>
    </source>
</reference>
<protein>
    <submittedName>
        <fullName evidence="5">EamA-like transporter family protein</fullName>
    </submittedName>
</protein>
<dbReference type="KEGG" id="otm:OSB_22890"/>
<dbReference type="GO" id="GO:0016020">
    <property type="term" value="C:membrane"/>
    <property type="evidence" value="ECO:0007669"/>
    <property type="project" value="UniProtKB-SubCell"/>
</dbReference>